<organism evidence="2 3">
    <name type="scientific">Leptospirillum ferrodiazotrophum</name>
    <dbReference type="NCBI Taxonomy" id="412449"/>
    <lineage>
        <taxon>Bacteria</taxon>
        <taxon>Pseudomonadati</taxon>
        <taxon>Nitrospirota</taxon>
        <taxon>Nitrospiria</taxon>
        <taxon>Nitrospirales</taxon>
        <taxon>Nitrospiraceae</taxon>
        <taxon>Leptospirillum</taxon>
    </lineage>
</organism>
<protein>
    <submittedName>
        <fullName evidence="2">Uncharacterized protein</fullName>
    </submittedName>
</protein>
<evidence type="ECO:0000313" key="3">
    <source>
        <dbReference type="Proteomes" id="UP000009374"/>
    </source>
</evidence>
<reference evidence="2 3" key="1">
    <citation type="journal article" date="2009" name="Appl. Environ. Microbiol.">
        <title>Community genomic and proteomic analyses of chemoautotrophic iron-oxidizing "Leptospirillum rubarum" (Group II) and "Leptospirillum ferrodiazotrophum" (Group III) bacteria in acid mine drainage biofilms.</title>
        <authorList>
            <person name="Goltsman D.S."/>
            <person name="Denef V.J."/>
            <person name="Singer S.W."/>
            <person name="VerBerkmoes N.C."/>
            <person name="Lefsrud M."/>
            <person name="Mueller R.S."/>
            <person name="Dick G.J."/>
            <person name="Sun C.L."/>
            <person name="Wheeler K.E."/>
            <person name="Zemla A."/>
            <person name="Baker B.J."/>
            <person name="Hauser L."/>
            <person name="Land M."/>
            <person name="Shah M.B."/>
            <person name="Thelen M.P."/>
            <person name="Hettich R.L."/>
            <person name="Banfield J.F."/>
        </authorList>
    </citation>
    <scope>NUCLEOTIDE SEQUENCE [LARGE SCALE GENOMIC DNA]</scope>
</reference>
<proteinExistence type="predicted"/>
<accession>C6HXX7</accession>
<dbReference type="InterPro" id="IPR011990">
    <property type="entry name" value="TPR-like_helical_dom_sf"/>
</dbReference>
<gene>
    <name evidence="2" type="ORF">UBAL3_93200091</name>
</gene>
<feature type="chain" id="PRO_5002966190" evidence="1">
    <location>
        <begin position="30"/>
        <end position="217"/>
    </location>
</feature>
<sequence>MKNTLLKTITPSLAALAAALILSSCQTMGSSDPIALEIQSREALHAGEIDRSLSLTEALIAKEGPTPASLNQMALLKSRKGNVEAAGRILRYAHGLYPASAPITLNLAKFEASRGEMSAARAALLPLLSGRTWPDGFRLLMGRVDMETGHLPEASILLHEALRRHPDNPLVLANMGLLHERQGETRMAHRNLLKAKELAPRGALRQRIVALLHSIAP</sequence>
<feature type="signal peptide" evidence="1">
    <location>
        <begin position="1"/>
        <end position="29"/>
    </location>
</feature>
<dbReference type="SUPFAM" id="SSF48452">
    <property type="entry name" value="TPR-like"/>
    <property type="match status" value="1"/>
</dbReference>
<dbReference type="AlphaFoldDB" id="C6HXX7"/>
<dbReference type="Proteomes" id="UP000009374">
    <property type="component" value="Unassembled WGS sequence"/>
</dbReference>
<dbReference type="EMBL" id="GG693875">
    <property type="protein sequence ID" value="EES52589.1"/>
    <property type="molecule type" value="Genomic_DNA"/>
</dbReference>
<keyword evidence="1" id="KW-0732">Signal</keyword>
<evidence type="ECO:0000313" key="2">
    <source>
        <dbReference type="EMBL" id="EES52589.1"/>
    </source>
</evidence>
<name>C6HXX7_9BACT</name>
<dbReference type="PROSITE" id="PS51257">
    <property type="entry name" value="PROKAR_LIPOPROTEIN"/>
    <property type="match status" value="1"/>
</dbReference>
<keyword evidence="3" id="KW-1185">Reference proteome</keyword>
<evidence type="ECO:0000256" key="1">
    <source>
        <dbReference type="SAM" id="SignalP"/>
    </source>
</evidence>
<dbReference type="Gene3D" id="1.25.40.10">
    <property type="entry name" value="Tetratricopeptide repeat domain"/>
    <property type="match status" value="1"/>
</dbReference>